<dbReference type="GO" id="GO:0017059">
    <property type="term" value="C:serine palmitoyltransferase complex"/>
    <property type="evidence" value="ECO:0007669"/>
    <property type="project" value="TreeGrafter"/>
</dbReference>
<dbReference type="EC" id="2.3.1.50" evidence="3"/>
<dbReference type="GO" id="GO:0016020">
    <property type="term" value="C:membrane"/>
    <property type="evidence" value="ECO:0007669"/>
    <property type="project" value="GOC"/>
</dbReference>
<dbReference type="InterPro" id="IPR050087">
    <property type="entry name" value="AON_synthase_class-II"/>
</dbReference>
<dbReference type="AlphaFoldDB" id="D8Q4G1"/>
<dbReference type="InterPro" id="IPR004839">
    <property type="entry name" value="Aminotransferase_I/II_large"/>
</dbReference>
<feature type="domain" description="Aminotransferase class I/classII large" evidence="8">
    <location>
        <begin position="239"/>
        <end position="488"/>
    </location>
</feature>
<dbReference type="GeneID" id="9596219"/>
<dbReference type="OrthoDB" id="65434at2759"/>
<dbReference type="SUPFAM" id="SSF53383">
    <property type="entry name" value="PLP-dependent transferases"/>
    <property type="match status" value="1"/>
</dbReference>
<dbReference type="Proteomes" id="UP000007431">
    <property type="component" value="Unassembled WGS sequence"/>
</dbReference>
<evidence type="ECO:0000256" key="5">
    <source>
        <dbReference type="ARBA" id="ARBA00022898"/>
    </source>
</evidence>
<dbReference type="InterPro" id="IPR015422">
    <property type="entry name" value="PyrdxlP-dep_Trfase_small"/>
</dbReference>
<dbReference type="GO" id="GO:0030170">
    <property type="term" value="F:pyridoxal phosphate binding"/>
    <property type="evidence" value="ECO:0007669"/>
    <property type="project" value="InterPro"/>
</dbReference>
<dbReference type="Gene3D" id="3.90.1150.10">
    <property type="entry name" value="Aspartate Aminotransferase, domain 1"/>
    <property type="match status" value="1"/>
</dbReference>
<dbReference type="GO" id="GO:0004758">
    <property type="term" value="F:serine C-palmitoyltransferase activity"/>
    <property type="evidence" value="ECO:0007669"/>
    <property type="project" value="UniProtKB-EC"/>
</dbReference>
<organism evidence="10">
    <name type="scientific">Schizophyllum commune (strain H4-8 / FGSC 9210)</name>
    <name type="common">Split gill fungus</name>
    <dbReference type="NCBI Taxonomy" id="578458"/>
    <lineage>
        <taxon>Eukaryota</taxon>
        <taxon>Fungi</taxon>
        <taxon>Dikarya</taxon>
        <taxon>Basidiomycota</taxon>
        <taxon>Agaricomycotina</taxon>
        <taxon>Agaricomycetes</taxon>
        <taxon>Agaricomycetidae</taxon>
        <taxon>Agaricales</taxon>
        <taxon>Schizophyllaceae</taxon>
        <taxon>Schizophyllum</taxon>
    </lineage>
</organism>
<comment type="similarity">
    <text evidence="2">Belongs to the class-II pyridoxal-phosphate-dependent aminotransferase family.</text>
</comment>
<evidence type="ECO:0000313" key="9">
    <source>
        <dbReference type="EMBL" id="EFI96785.1"/>
    </source>
</evidence>
<comment type="cofactor">
    <cofactor evidence="1">
        <name>pyridoxal 5'-phosphate</name>
        <dbReference type="ChEBI" id="CHEBI:597326"/>
    </cofactor>
</comment>
<comment type="catalytic activity">
    <reaction evidence="6">
        <text>L-serine + hexadecanoyl-CoA + H(+) = 3-oxosphinganine + CO2 + CoA</text>
        <dbReference type="Rhea" id="RHEA:14761"/>
        <dbReference type="ChEBI" id="CHEBI:15378"/>
        <dbReference type="ChEBI" id="CHEBI:16526"/>
        <dbReference type="ChEBI" id="CHEBI:33384"/>
        <dbReference type="ChEBI" id="CHEBI:57287"/>
        <dbReference type="ChEBI" id="CHEBI:57379"/>
        <dbReference type="ChEBI" id="CHEBI:58299"/>
        <dbReference type="EC" id="2.3.1.50"/>
    </reaction>
</comment>
<dbReference type="EMBL" id="GL377306">
    <property type="protein sequence ID" value="EFI96785.1"/>
    <property type="molecule type" value="Genomic_DNA"/>
</dbReference>
<reference evidence="9 10" key="1">
    <citation type="journal article" date="2010" name="Nat. Biotechnol.">
        <title>Genome sequence of the model mushroom Schizophyllum commune.</title>
        <authorList>
            <person name="Ohm R.A."/>
            <person name="de Jong J.F."/>
            <person name="Lugones L.G."/>
            <person name="Aerts A."/>
            <person name="Kothe E."/>
            <person name="Stajich J.E."/>
            <person name="de Vries R.P."/>
            <person name="Record E."/>
            <person name="Levasseur A."/>
            <person name="Baker S.E."/>
            <person name="Bartholomew K.A."/>
            <person name="Coutinho P.M."/>
            <person name="Erdmann S."/>
            <person name="Fowler T.J."/>
            <person name="Gathman A.C."/>
            <person name="Lombard V."/>
            <person name="Henrissat B."/>
            <person name="Knabe N."/>
            <person name="Kuees U."/>
            <person name="Lilly W.W."/>
            <person name="Lindquist E."/>
            <person name="Lucas S."/>
            <person name="Magnuson J.K."/>
            <person name="Piumi F."/>
            <person name="Raudaskoski M."/>
            <person name="Salamov A."/>
            <person name="Schmutz J."/>
            <person name="Schwarze F.W.M.R."/>
            <person name="vanKuyk P.A."/>
            <person name="Horton J.S."/>
            <person name="Grigoriev I.V."/>
            <person name="Woesten H.A.B."/>
        </authorList>
    </citation>
    <scope>NUCLEOTIDE SEQUENCE [LARGE SCALE GENOMIC DNA]</scope>
    <source>
        <strain evidence="10">H4-8 / FGSC 9210</strain>
    </source>
</reference>
<dbReference type="InParanoid" id="D8Q4G1"/>
<dbReference type="CDD" id="cd06454">
    <property type="entry name" value="KBL_like"/>
    <property type="match status" value="1"/>
</dbReference>
<dbReference type="Pfam" id="PF00155">
    <property type="entry name" value="Aminotran_1_2"/>
    <property type="match status" value="1"/>
</dbReference>
<dbReference type="InterPro" id="IPR015424">
    <property type="entry name" value="PyrdxlP-dep_Trfase"/>
</dbReference>
<evidence type="ECO:0000256" key="1">
    <source>
        <dbReference type="ARBA" id="ARBA00001933"/>
    </source>
</evidence>
<dbReference type="GO" id="GO:0046512">
    <property type="term" value="P:sphingosine biosynthetic process"/>
    <property type="evidence" value="ECO:0007669"/>
    <property type="project" value="TreeGrafter"/>
</dbReference>
<accession>D8Q4G1</accession>
<gene>
    <name evidence="9" type="ORF">SCHCODRAFT_82237</name>
</gene>
<evidence type="ECO:0000256" key="6">
    <source>
        <dbReference type="ARBA" id="ARBA00048528"/>
    </source>
</evidence>
<evidence type="ECO:0000256" key="7">
    <source>
        <dbReference type="SAM" id="MobiDB-lite"/>
    </source>
</evidence>
<dbReference type="HOGENOM" id="CLU_015846_7_2_1"/>
<name>D8Q4G1_SCHCM</name>
<dbReference type="PANTHER" id="PTHR13693">
    <property type="entry name" value="CLASS II AMINOTRANSFERASE/8-AMINO-7-OXONONANOATE SYNTHASE"/>
    <property type="match status" value="1"/>
</dbReference>
<dbReference type="InterPro" id="IPR001917">
    <property type="entry name" value="Aminotrans_II_pyridoxalP_BS"/>
</dbReference>
<evidence type="ECO:0000256" key="2">
    <source>
        <dbReference type="ARBA" id="ARBA00008392"/>
    </source>
</evidence>
<evidence type="ECO:0000313" key="10">
    <source>
        <dbReference type="Proteomes" id="UP000007431"/>
    </source>
</evidence>
<keyword evidence="4" id="KW-0808">Transferase</keyword>
<evidence type="ECO:0000259" key="8">
    <source>
        <dbReference type="Pfam" id="PF00155"/>
    </source>
</evidence>
<dbReference type="Gene3D" id="3.40.640.10">
    <property type="entry name" value="Type I PLP-dependent aspartate aminotransferase-like (Major domain)"/>
    <property type="match status" value="1"/>
</dbReference>
<dbReference type="PROSITE" id="PS00599">
    <property type="entry name" value="AA_TRANSFER_CLASS_2"/>
    <property type="match status" value="1"/>
</dbReference>
<keyword evidence="10" id="KW-1185">Reference proteome</keyword>
<dbReference type="STRING" id="578458.D8Q4G1"/>
<dbReference type="PANTHER" id="PTHR13693:SF3">
    <property type="entry name" value="LD36009P"/>
    <property type="match status" value="1"/>
</dbReference>
<dbReference type="InterPro" id="IPR015421">
    <property type="entry name" value="PyrdxlP-dep_Trfase_major"/>
</dbReference>
<dbReference type="FunCoup" id="D8Q4G1">
    <property type="interactions" value="153"/>
</dbReference>
<feature type="region of interest" description="Disordered" evidence="7">
    <location>
        <begin position="1"/>
        <end position="28"/>
    </location>
</feature>
<dbReference type="OMA" id="QPRANGC"/>
<keyword evidence="5" id="KW-0663">Pyridoxal phosphate</keyword>
<sequence length="679" mass="73953">MPSGSPLPSPMAFVRSSTSSKSLFRKKSAQSLPSSAASLLSAVSQADAQARAAGRPASTTSTVPALTMSSGASFSSAGTAMDVDDNEDGLAYPIRSPPTSEQVFTTAHTEFGHCANEEYRSASAHDESVHGVPEMDPPYFILMTTYISYLLLIVLGHVRDFFGKRFYPKSYEHLVPVNGYAPLTSDFDSFYTRRLKTRLLECFTQPVTGVAGRTIKFIDRYSTDWNETMIHPGTTTRTLNISSYNYLGFAQSLGGCADAVEESLRRYGIASCGTRMEGGSSELHNQAEALVARFVGMEDSVLSSMGFATNSGLIPALVGKGCLVISDELNHASIRFGVRLSGAHVRMFKHNDMNALEKLLREVISQGHPKTHRPWKKILVIVEGLYSMEGDMVKLPTLIELKKRYKFNLFVDEAHSVGALGPHGRGVCDYFNINPREVDILMGTFTKSFGAAGGYIAANKPIIDSIRQHGHLGTYAESVAPPVLMQVIASMASIMGVAPPVHSPSPSRGAVAKIPQDDGYQHPGPISPAILPSWLSLPPALASGVEGQDRIRRLAFNSRYLTVGLHLLGFITYGHPFSPVVPLLLFHPGKMLLFHRMMLSRKTPICTVVVAYPATDLVTSRVRFCVSAAHTKEDIDTVLVACDEIGDWLSLKQGIPKSERLPVKEIMERATELSVDILR</sequence>
<evidence type="ECO:0000256" key="3">
    <source>
        <dbReference type="ARBA" id="ARBA00013220"/>
    </source>
</evidence>
<dbReference type="GO" id="GO:0046513">
    <property type="term" value="P:ceramide biosynthetic process"/>
    <property type="evidence" value="ECO:0007669"/>
    <property type="project" value="TreeGrafter"/>
</dbReference>
<dbReference type="VEuPathDB" id="FungiDB:SCHCODRAFT_02579143"/>
<protein>
    <recommendedName>
        <fullName evidence="3">serine C-palmitoyltransferase</fullName>
        <ecNumber evidence="3">2.3.1.50</ecNumber>
    </recommendedName>
</protein>
<proteinExistence type="inferred from homology"/>
<evidence type="ECO:0000256" key="4">
    <source>
        <dbReference type="ARBA" id="ARBA00022679"/>
    </source>
</evidence>
<dbReference type="KEGG" id="scm:SCHCO_02579143"/>
<dbReference type="eggNOG" id="KOG1357">
    <property type="taxonomic scope" value="Eukaryota"/>
</dbReference>